<evidence type="ECO:0000313" key="1">
    <source>
        <dbReference type="EMBL" id="REL25808.1"/>
    </source>
</evidence>
<dbReference type="Proteomes" id="UP000256478">
    <property type="component" value="Unassembled WGS sequence"/>
</dbReference>
<proteinExistence type="predicted"/>
<dbReference type="EMBL" id="QUOU01000001">
    <property type="protein sequence ID" value="REL25808.1"/>
    <property type="molecule type" value="Genomic_DNA"/>
</dbReference>
<comment type="caution">
    <text evidence="1">The sequence shown here is derived from an EMBL/GenBank/DDBJ whole genome shotgun (WGS) entry which is preliminary data.</text>
</comment>
<protein>
    <submittedName>
        <fullName evidence="1">Uncharacterized protein</fullName>
    </submittedName>
</protein>
<evidence type="ECO:0000313" key="2">
    <source>
        <dbReference type="Proteomes" id="UP000256478"/>
    </source>
</evidence>
<accession>A0A3E0TMT6</accession>
<reference evidence="1 2" key="1">
    <citation type="submission" date="2018-08" db="EMBL/GenBank/DDBJ databases">
        <title>Thalassotalea euphylliae genome.</title>
        <authorList>
            <person name="Summers S."/>
            <person name="Rice S.A."/>
            <person name="Freckelton M.L."/>
            <person name="Nedved B.T."/>
            <person name="Hadfield M.G."/>
        </authorList>
    </citation>
    <scope>NUCLEOTIDE SEQUENCE [LARGE SCALE GENOMIC DNA]</scope>
    <source>
        <strain evidence="1 2">H1</strain>
    </source>
</reference>
<name>A0A3E0TMT6_9GAMM</name>
<gene>
    <name evidence="1" type="ORF">DXX93_04025</name>
</gene>
<dbReference type="AlphaFoldDB" id="A0A3E0TMT6"/>
<organism evidence="1 2">
    <name type="scientific">Thalassotalea euphylliae</name>
    <dbReference type="NCBI Taxonomy" id="1655234"/>
    <lineage>
        <taxon>Bacteria</taxon>
        <taxon>Pseudomonadati</taxon>
        <taxon>Pseudomonadota</taxon>
        <taxon>Gammaproteobacteria</taxon>
        <taxon>Alteromonadales</taxon>
        <taxon>Colwelliaceae</taxon>
        <taxon>Thalassotalea</taxon>
    </lineage>
</organism>
<sequence length="78" mass="9277">MLLIAPCAYELMISVSFTQVEVPLKLLRIIPLNLLFTKQTEFEWLNWHTALFDIAKQFVFFLYILVHSCNFFIKRPVI</sequence>